<name>A0ABW6QIT0_9ACTN</name>
<keyword evidence="2" id="KW-0472">Membrane</keyword>
<keyword evidence="4" id="KW-1185">Reference proteome</keyword>
<feature type="transmembrane region" description="Helical" evidence="2">
    <location>
        <begin position="39"/>
        <end position="58"/>
    </location>
</feature>
<feature type="region of interest" description="Disordered" evidence="1">
    <location>
        <begin position="1"/>
        <end position="38"/>
    </location>
</feature>
<keyword evidence="2" id="KW-0812">Transmembrane</keyword>
<feature type="compositionally biased region" description="Basic and acidic residues" evidence="1">
    <location>
        <begin position="160"/>
        <end position="171"/>
    </location>
</feature>
<accession>A0ABW6QIT0</accession>
<proteinExistence type="predicted"/>
<gene>
    <name evidence="3" type="ORF">ACFVZC_37655</name>
</gene>
<evidence type="ECO:0000256" key="2">
    <source>
        <dbReference type="SAM" id="Phobius"/>
    </source>
</evidence>
<feature type="region of interest" description="Disordered" evidence="1">
    <location>
        <begin position="62"/>
        <end position="199"/>
    </location>
</feature>
<dbReference type="Proteomes" id="UP001601627">
    <property type="component" value="Unassembled WGS sequence"/>
</dbReference>
<sequence length="199" mass="19938">MTPKRPPAQSAPHTAEPPARTGFLPRIRGRHRKPRPRKVLLAAGGLALAAGAVSLVRLTSAPDGVGDIGVEAGPHPTPPAGTTTRSGTPPPNTTAPEASPSSPKALGGKNETPLAPPEPSSAPRTPTAVPETPRTTSPTPPAPSTSGPPGTPRAPGPPPPEHREPPPHRPENPAPTPEPDPPGLCVPVIGLCVGGGSPD</sequence>
<protein>
    <submittedName>
        <fullName evidence="3">Uncharacterized protein</fullName>
    </submittedName>
</protein>
<reference evidence="3 4" key="1">
    <citation type="submission" date="2024-09" db="EMBL/GenBank/DDBJ databases">
        <title>The Natural Products Discovery Center: Release of the First 8490 Sequenced Strains for Exploring Actinobacteria Biosynthetic Diversity.</title>
        <authorList>
            <person name="Kalkreuter E."/>
            <person name="Kautsar S.A."/>
            <person name="Yang D."/>
            <person name="Bader C.D."/>
            <person name="Teijaro C.N."/>
            <person name="Fluegel L."/>
            <person name="Davis C.M."/>
            <person name="Simpson J.R."/>
            <person name="Lauterbach L."/>
            <person name="Steele A.D."/>
            <person name="Gui C."/>
            <person name="Meng S."/>
            <person name="Li G."/>
            <person name="Viehrig K."/>
            <person name="Ye F."/>
            <person name="Su P."/>
            <person name="Kiefer A.F."/>
            <person name="Nichols A."/>
            <person name="Cepeda A.J."/>
            <person name="Yan W."/>
            <person name="Fan B."/>
            <person name="Jiang Y."/>
            <person name="Adhikari A."/>
            <person name="Zheng C.-J."/>
            <person name="Schuster L."/>
            <person name="Cowan T.M."/>
            <person name="Smanski M.J."/>
            <person name="Chevrette M.G."/>
            <person name="De Carvalho L.P.S."/>
            <person name="Shen B."/>
        </authorList>
    </citation>
    <scope>NUCLEOTIDE SEQUENCE [LARGE SCALE GENOMIC DNA]</scope>
    <source>
        <strain evidence="3 4">NPDC058328</strain>
    </source>
</reference>
<evidence type="ECO:0000313" key="4">
    <source>
        <dbReference type="Proteomes" id="UP001601627"/>
    </source>
</evidence>
<dbReference type="EMBL" id="JBHVZQ010000087">
    <property type="protein sequence ID" value="MFF1279032.1"/>
    <property type="molecule type" value="Genomic_DNA"/>
</dbReference>
<dbReference type="RefSeq" id="WP_388242012.1">
    <property type="nucleotide sequence ID" value="NZ_JBHVZQ010000087.1"/>
</dbReference>
<evidence type="ECO:0000313" key="3">
    <source>
        <dbReference type="EMBL" id="MFF1279032.1"/>
    </source>
</evidence>
<feature type="compositionally biased region" description="Basic residues" evidence="1">
    <location>
        <begin position="27"/>
        <end position="38"/>
    </location>
</feature>
<feature type="compositionally biased region" description="Pro residues" evidence="1">
    <location>
        <begin position="149"/>
        <end position="159"/>
    </location>
</feature>
<organism evidence="3 4">
    <name type="scientific">Streptomyces marokkonensis</name>
    <dbReference type="NCBI Taxonomy" id="324855"/>
    <lineage>
        <taxon>Bacteria</taxon>
        <taxon>Bacillati</taxon>
        <taxon>Actinomycetota</taxon>
        <taxon>Actinomycetes</taxon>
        <taxon>Kitasatosporales</taxon>
        <taxon>Streptomycetaceae</taxon>
        <taxon>Streptomyces</taxon>
    </lineage>
</organism>
<evidence type="ECO:0000256" key="1">
    <source>
        <dbReference type="SAM" id="MobiDB-lite"/>
    </source>
</evidence>
<comment type="caution">
    <text evidence="3">The sequence shown here is derived from an EMBL/GenBank/DDBJ whole genome shotgun (WGS) entry which is preliminary data.</text>
</comment>
<keyword evidence="2" id="KW-1133">Transmembrane helix</keyword>
<feature type="compositionally biased region" description="Pro residues" evidence="1">
    <location>
        <begin position="172"/>
        <end position="184"/>
    </location>
</feature>